<dbReference type="Pfam" id="PF04339">
    <property type="entry name" value="FemAB_like"/>
    <property type="match status" value="1"/>
</dbReference>
<dbReference type="EMBL" id="CP071503">
    <property type="protein sequence ID" value="QSX35478.1"/>
    <property type="molecule type" value="Genomic_DNA"/>
</dbReference>
<dbReference type="PANTHER" id="PTHR47017">
    <property type="entry name" value="ACYL-COA"/>
    <property type="match status" value="1"/>
</dbReference>
<reference evidence="1 2" key="1">
    <citation type="submission" date="2021-03" db="EMBL/GenBank/DDBJ databases">
        <title>Novel species identification of genus Shewanella.</title>
        <authorList>
            <person name="Liu G."/>
            <person name="Zhang Q."/>
        </authorList>
    </citation>
    <scope>NUCLEOTIDE SEQUENCE [LARGE SCALE GENOMIC DNA]</scope>
    <source>
        <strain evidence="1 2">FJAT-51800</strain>
    </source>
</reference>
<dbReference type="Gene3D" id="3.40.630.30">
    <property type="match status" value="1"/>
</dbReference>
<proteinExistence type="predicted"/>
<evidence type="ECO:0000313" key="2">
    <source>
        <dbReference type="Proteomes" id="UP000662770"/>
    </source>
</evidence>
<name>A0ABX7QVE7_9GAMM</name>
<protein>
    <submittedName>
        <fullName evidence="1">N-acetyltransferase</fullName>
    </submittedName>
</protein>
<keyword evidence="2" id="KW-1185">Reference proteome</keyword>
<evidence type="ECO:0000313" key="1">
    <source>
        <dbReference type="EMBL" id="QSX35478.1"/>
    </source>
</evidence>
<accession>A0ABX7QVE7</accession>
<dbReference type="InterPro" id="IPR007434">
    <property type="entry name" value="FemAB-like"/>
</dbReference>
<organism evidence="1 2">
    <name type="scientific">Shewanella avicenniae</name>
    <dbReference type="NCBI Taxonomy" id="2814294"/>
    <lineage>
        <taxon>Bacteria</taxon>
        <taxon>Pseudomonadati</taxon>
        <taxon>Pseudomonadota</taxon>
        <taxon>Gammaproteobacteria</taxon>
        <taxon>Alteromonadales</taxon>
        <taxon>Shewanellaceae</taxon>
        <taxon>Shewanella</taxon>
    </lineage>
</organism>
<dbReference type="Proteomes" id="UP000662770">
    <property type="component" value="Chromosome"/>
</dbReference>
<dbReference type="InterPro" id="IPR016181">
    <property type="entry name" value="Acyl_CoA_acyltransferase"/>
</dbReference>
<sequence length="379" mass="43413">MQPDTPFNCHSFLLALEQSGCVGAESGWLPMHLVLYQDTQLMAVMPLYRKFHSYGEYVFDWSWADAYDKYQLSYYPKLVSAIPFTPATGARLAIKAGVDRQAVTAMVQQVLQRELQEHSSWHGLFLSSTETAVWHDAAETEIQLSAFVEAPAHHAKLIRREGCQYHWYNRGYSSFDDFLAELSSSKRKNIRKERRQVAEWDYRWRSGAEISPALWQRFFLCYRMTYLKRSGHGGYLNQAFFQSLTASMGDSVKLLLVCAHGDSDEQAVAAALYFHTPNSDTLYGRYWGCLEQHDGLHFEACYYQGIDYCIAQKLACFNAGAQGEHKVLRGFEPVKTYSLHMIAEPAFEQAIADFCQEEIKHNQQYMDGLSAALPYRQQG</sequence>
<gene>
    <name evidence="1" type="ORF">JYB87_10645</name>
</gene>
<dbReference type="SUPFAM" id="SSF55729">
    <property type="entry name" value="Acyl-CoA N-acyltransferases (Nat)"/>
    <property type="match status" value="1"/>
</dbReference>
<dbReference type="PANTHER" id="PTHR47017:SF1">
    <property type="entry name" value="ACYL-COA"/>
    <property type="match status" value="1"/>
</dbReference>